<name>A0A679IT03_VARPD</name>
<dbReference type="RefSeq" id="WP_339087967.1">
    <property type="nucleotide sequence ID" value="NZ_LR743507.1"/>
</dbReference>
<dbReference type="EMBL" id="LR743507">
    <property type="protein sequence ID" value="CAA2099321.1"/>
    <property type="molecule type" value="Genomic_DNA"/>
</dbReference>
<gene>
    <name evidence="1" type="ORF">VVAX_00178</name>
</gene>
<evidence type="ECO:0000313" key="1">
    <source>
        <dbReference type="EMBL" id="CAA2099321.1"/>
    </source>
</evidence>
<reference evidence="1" key="1">
    <citation type="submission" date="2019-12" db="EMBL/GenBank/DDBJ databases">
        <authorList>
            <person name="Cremers G."/>
        </authorList>
    </citation>
    <scope>NUCLEOTIDE SEQUENCE</scope>
    <source>
        <strain evidence="1">Vvax</strain>
    </source>
</reference>
<protein>
    <submittedName>
        <fullName evidence="1">Uncharacterized protein</fullName>
    </submittedName>
</protein>
<accession>A0A679IT03</accession>
<sequence length="92" mass="9898">MSISTTEMLKQIAASRLPSVMSSPKDVDAVLKLRAAGLVLAITPSAADLAKMPGLRVVQVLAVTQKGFEELQNMRYPGEFAHEKGREVPAFS</sequence>
<organism evidence="1">
    <name type="scientific">Variovorax paradoxus</name>
    <dbReference type="NCBI Taxonomy" id="34073"/>
    <lineage>
        <taxon>Bacteria</taxon>
        <taxon>Pseudomonadati</taxon>
        <taxon>Pseudomonadota</taxon>
        <taxon>Betaproteobacteria</taxon>
        <taxon>Burkholderiales</taxon>
        <taxon>Comamonadaceae</taxon>
        <taxon>Variovorax</taxon>
    </lineage>
</organism>
<dbReference type="AlphaFoldDB" id="A0A679IT03"/>
<proteinExistence type="predicted"/>